<reference evidence="7 8" key="1">
    <citation type="journal article" date="2009" name="Nature">
        <title>Evolution of pathogenicity and sexual reproduction in eight Candida genomes.</title>
        <authorList>
            <person name="Butler G."/>
            <person name="Rasmussen M.D."/>
            <person name="Lin M.F."/>
            <person name="Santos M.A."/>
            <person name="Sakthikumar S."/>
            <person name="Munro C.A."/>
            <person name="Rheinbay E."/>
            <person name="Grabherr M."/>
            <person name="Forche A."/>
            <person name="Reedy J.L."/>
            <person name="Agrafioti I."/>
            <person name="Arnaud M.B."/>
            <person name="Bates S."/>
            <person name="Brown A.J."/>
            <person name="Brunke S."/>
            <person name="Costanzo M.C."/>
            <person name="Fitzpatrick D.A."/>
            <person name="de Groot P.W."/>
            <person name="Harris D."/>
            <person name="Hoyer L.L."/>
            <person name="Hube B."/>
            <person name="Klis F.M."/>
            <person name="Kodira C."/>
            <person name="Lennard N."/>
            <person name="Logue M.E."/>
            <person name="Martin R."/>
            <person name="Neiman A.M."/>
            <person name="Nikolaou E."/>
            <person name="Quail M.A."/>
            <person name="Quinn J."/>
            <person name="Santos M.C."/>
            <person name="Schmitzberger F.F."/>
            <person name="Sherlock G."/>
            <person name="Shah P."/>
            <person name="Silverstein K.A."/>
            <person name="Skrzypek M.S."/>
            <person name="Soll D."/>
            <person name="Staggs R."/>
            <person name="Stansfield I."/>
            <person name="Stumpf M.P."/>
            <person name="Sudbery P.E."/>
            <person name="Srikantha T."/>
            <person name="Zeng Q."/>
            <person name="Berman J."/>
            <person name="Berriman M."/>
            <person name="Heitman J."/>
            <person name="Gow N.A."/>
            <person name="Lorenz M.C."/>
            <person name="Birren B.W."/>
            <person name="Kellis M."/>
            <person name="Cuomo C.A."/>
        </authorList>
    </citation>
    <scope>NUCLEOTIDE SEQUENCE [LARGE SCALE GENOMIC DNA]</scope>
    <source>
        <strain evidence="8">ATCC 11503 / BCRC 21390 / CBS 2605 / JCM 1781 / NBRC 1676 / NRRL YB-4239</strain>
    </source>
</reference>
<gene>
    <name evidence="7" type="ORF">LELG_05472</name>
</gene>
<dbReference type="GO" id="GO:0050821">
    <property type="term" value="P:protein stabilization"/>
    <property type="evidence" value="ECO:0007669"/>
    <property type="project" value="TreeGrafter"/>
</dbReference>
<evidence type="ECO:0000259" key="6">
    <source>
        <dbReference type="PROSITE" id="PS51501"/>
    </source>
</evidence>
<dbReference type="PROSITE" id="PS51501">
    <property type="entry name" value="ZF_DNL"/>
    <property type="match status" value="1"/>
</dbReference>
<keyword evidence="3" id="KW-0862">Zinc</keyword>
<keyword evidence="1" id="KW-0479">Metal-binding</keyword>
<dbReference type="GO" id="GO:0008270">
    <property type="term" value="F:zinc ion binding"/>
    <property type="evidence" value="ECO:0007669"/>
    <property type="project" value="UniProtKB-KW"/>
</dbReference>
<dbReference type="GO" id="GO:0030150">
    <property type="term" value="P:protein import into mitochondrial matrix"/>
    <property type="evidence" value="ECO:0007669"/>
    <property type="project" value="TreeGrafter"/>
</dbReference>
<sequence>MLPRSIRSGRQLFGRYQRPLLRSLIVQPTLQHRLNASKAIPMAIVRYQSGSPSESAAFKPKGEQGELLIEFTCNVCDHRSQHNMSKQAYEHGTVLIQCPECKNRHLIADHLGFIRDEGFNLEDYLGSEGEEVNQNVLQFNKVPDSLKHSTGQEADEQPPKEEKILDLEGSEPKVIKDNTK</sequence>
<dbReference type="EMBL" id="CH981533">
    <property type="protein sequence ID" value="EDK47291.1"/>
    <property type="molecule type" value="Genomic_DNA"/>
</dbReference>
<evidence type="ECO:0000256" key="1">
    <source>
        <dbReference type="ARBA" id="ARBA00022723"/>
    </source>
</evidence>
<dbReference type="OrthoDB" id="512667at2759"/>
<dbReference type="HOGENOM" id="CLU_093902_1_0_1"/>
<feature type="region of interest" description="Disordered" evidence="5">
    <location>
        <begin position="144"/>
        <end position="180"/>
    </location>
</feature>
<evidence type="ECO:0000256" key="5">
    <source>
        <dbReference type="SAM" id="MobiDB-lite"/>
    </source>
</evidence>
<name>A5E783_LODEL</name>
<dbReference type="PANTHER" id="PTHR20922:SF13">
    <property type="entry name" value="DNL-TYPE ZINC FINGER PROTEIN"/>
    <property type="match status" value="1"/>
</dbReference>
<dbReference type="GeneID" id="5230428"/>
<dbReference type="InParanoid" id="A5E783"/>
<dbReference type="InterPro" id="IPR024158">
    <property type="entry name" value="Mt_import_TIM15"/>
</dbReference>
<dbReference type="STRING" id="379508.A5E783"/>
<organism evidence="7 8">
    <name type="scientific">Lodderomyces elongisporus (strain ATCC 11503 / CBS 2605 / JCM 1781 / NBRC 1676 / NRRL YB-4239)</name>
    <name type="common">Yeast</name>
    <name type="synonym">Saccharomyces elongisporus</name>
    <dbReference type="NCBI Taxonomy" id="379508"/>
    <lineage>
        <taxon>Eukaryota</taxon>
        <taxon>Fungi</taxon>
        <taxon>Dikarya</taxon>
        <taxon>Ascomycota</taxon>
        <taxon>Saccharomycotina</taxon>
        <taxon>Pichiomycetes</taxon>
        <taxon>Debaryomycetaceae</taxon>
        <taxon>Candida/Lodderomyces clade</taxon>
        <taxon>Lodderomyces</taxon>
    </lineage>
</organism>
<feature type="compositionally biased region" description="Basic and acidic residues" evidence="5">
    <location>
        <begin position="157"/>
        <end position="180"/>
    </location>
</feature>
<accession>A5E783</accession>
<evidence type="ECO:0000313" key="7">
    <source>
        <dbReference type="EMBL" id="EDK47291.1"/>
    </source>
</evidence>
<keyword evidence="2 4" id="KW-0863">Zinc-finger</keyword>
<dbReference type="InterPro" id="IPR007853">
    <property type="entry name" value="Znf_DNL-typ"/>
</dbReference>
<dbReference type="Pfam" id="PF05180">
    <property type="entry name" value="zf-DNL"/>
    <property type="match status" value="1"/>
</dbReference>
<dbReference type="PANTHER" id="PTHR20922">
    <property type="entry name" value="DNL-TYPE ZINC FINGER PROTEIN"/>
    <property type="match status" value="1"/>
</dbReference>
<dbReference type="AlphaFoldDB" id="A5E783"/>
<dbReference type="GO" id="GO:0005739">
    <property type="term" value="C:mitochondrion"/>
    <property type="evidence" value="ECO:0007669"/>
    <property type="project" value="TreeGrafter"/>
</dbReference>
<protein>
    <recommendedName>
        <fullName evidence="6">DNL-type domain-containing protein</fullName>
    </recommendedName>
</protein>
<dbReference type="FunCoup" id="A5E783">
    <property type="interactions" value="83"/>
</dbReference>
<proteinExistence type="predicted"/>
<dbReference type="KEGG" id="lel:PVL30_005013"/>
<keyword evidence="8" id="KW-1185">Reference proteome</keyword>
<evidence type="ECO:0000256" key="3">
    <source>
        <dbReference type="ARBA" id="ARBA00022833"/>
    </source>
</evidence>
<evidence type="ECO:0000256" key="2">
    <source>
        <dbReference type="ARBA" id="ARBA00022771"/>
    </source>
</evidence>
<dbReference type="Proteomes" id="UP000001996">
    <property type="component" value="Unassembled WGS sequence"/>
</dbReference>
<evidence type="ECO:0000313" key="8">
    <source>
        <dbReference type="Proteomes" id="UP000001996"/>
    </source>
</evidence>
<feature type="domain" description="DNL-type" evidence="6">
    <location>
        <begin position="62"/>
        <end position="157"/>
    </location>
</feature>
<evidence type="ECO:0000256" key="4">
    <source>
        <dbReference type="PROSITE-ProRule" id="PRU00834"/>
    </source>
</evidence>
<dbReference type="GO" id="GO:0006457">
    <property type="term" value="P:protein folding"/>
    <property type="evidence" value="ECO:0007669"/>
    <property type="project" value="TreeGrafter"/>
</dbReference>
<dbReference type="eggNOG" id="KOG3277">
    <property type="taxonomic scope" value="Eukaryota"/>
</dbReference>
<dbReference type="GO" id="GO:0051087">
    <property type="term" value="F:protein-folding chaperone binding"/>
    <property type="evidence" value="ECO:0007669"/>
    <property type="project" value="TreeGrafter"/>
</dbReference>
<dbReference type="VEuPathDB" id="FungiDB:LELG_05472"/>
<dbReference type="OMA" id="QSHDEPH"/>